<accession>A0A0F9SP36</accession>
<dbReference type="SUPFAM" id="SSF54862">
    <property type="entry name" value="4Fe-4S ferredoxins"/>
    <property type="match status" value="1"/>
</dbReference>
<dbReference type="PROSITE" id="PS00198">
    <property type="entry name" value="4FE4S_FER_1"/>
    <property type="match status" value="2"/>
</dbReference>
<evidence type="ECO:0000256" key="1">
    <source>
        <dbReference type="ARBA" id="ARBA00022485"/>
    </source>
</evidence>
<keyword evidence="2" id="KW-0479">Metal-binding</keyword>
<dbReference type="PROSITE" id="PS51379">
    <property type="entry name" value="4FE4S_FER_2"/>
    <property type="match status" value="2"/>
</dbReference>
<dbReference type="GO" id="GO:0051539">
    <property type="term" value="F:4 iron, 4 sulfur cluster binding"/>
    <property type="evidence" value="ECO:0007669"/>
    <property type="project" value="UniProtKB-KW"/>
</dbReference>
<evidence type="ECO:0000256" key="3">
    <source>
        <dbReference type="ARBA" id="ARBA00023004"/>
    </source>
</evidence>
<feature type="non-terminal residue" evidence="6">
    <location>
        <position position="1"/>
    </location>
</feature>
<protein>
    <recommendedName>
        <fullName evidence="5">4Fe-4S ferredoxin-type domain-containing protein</fullName>
    </recommendedName>
</protein>
<dbReference type="PANTHER" id="PTHR24960">
    <property type="entry name" value="PHOTOSYSTEM I IRON-SULFUR CENTER-RELATED"/>
    <property type="match status" value="1"/>
</dbReference>
<dbReference type="GO" id="GO:0046872">
    <property type="term" value="F:metal ion binding"/>
    <property type="evidence" value="ECO:0007669"/>
    <property type="project" value="UniProtKB-KW"/>
</dbReference>
<gene>
    <name evidence="6" type="ORF">LCGC14_0494610</name>
</gene>
<reference evidence="6" key="1">
    <citation type="journal article" date="2015" name="Nature">
        <title>Complex archaea that bridge the gap between prokaryotes and eukaryotes.</title>
        <authorList>
            <person name="Spang A."/>
            <person name="Saw J.H."/>
            <person name="Jorgensen S.L."/>
            <person name="Zaremba-Niedzwiedzka K."/>
            <person name="Martijn J."/>
            <person name="Lind A.E."/>
            <person name="van Eijk R."/>
            <person name="Schleper C."/>
            <person name="Guy L."/>
            <person name="Ettema T.J."/>
        </authorList>
    </citation>
    <scope>NUCLEOTIDE SEQUENCE</scope>
</reference>
<organism evidence="6">
    <name type="scientific">marine sediment metagenome</name>
    <dbReference type="NCBI Taxonomy" id="412755"/>
    <lineage>
        <taxon>unclassified sequences</taxon>
        <taxon>metagenomes</taxon>
        <taxon>ecological metagenomes</taxon>
    </lineage>
</organism>
<keyword evidence="1" id="KW-0004">4Fe-4S</keyword>
<dbReference type="Pfam" id="PF12838">
    <property type="entry name" value="Fer4_7"/>
    <property type="match status" value="1"/>
</dbReference>
<feature type="domain" description="4Fe-4S ferredoxin-type" evidence="5">
    <location>
        <begin position="12"/>
        <end position="41"/>
    </location>
</feature>
<dbReference type="Gene3D" id="3.30.70.20">
    <property type="match status" value="2"/>
</dbReference>
<dbReference type="AlphaFoldDB" id="A0A0F9SP36"/>
<dbReference type="InterPro" id="IPR017900">
    <property type="entry name" value="4Fe4S_Fe_S_CS"/>
</dbReference>
<keyword evidence="3" id="KW-0408">Iron</keyword>
<evidence type="ECO:0000313" key="6">
    <source>
        <dbReference type="EMBL" id="KKN64167.1"/>
    </source>
</evidence>
<dbReference type="InterPro" id="IPR017896">
    <property type="entry name" value="4Fe4S_Fe-S-bd"/>
</dbReference>
<evidence type="ECO:0000256" key="4">
    <source>
        <dbReference type="ARBA" id="ARBA00023014"/>
    </source>
</evidence>
<dbReference type="InterPro" id="IPR050157">
    <property type="entry name" value="PSI_iron-sulfur_center"/>
</dbReference>
<name>A0A0F9SP36_9ZZZZ</name>
<comment type="caution">
    <text evidence="6">The sequence shown here is derived from an EMBL/GenBank/DDBJ whole genome shotgun (WGS) entry which is preliminary data.</text>
</comment>
<sequence length="99" mass="10805">FLSAKQITTSGIVAESNPEMCIGCGRCVEVCPYNAIELIETSQDYEEVSLTVKKSFIHPALCKGCGTCAATCPNGAIAVKHYDFDQIISMIETYLDKYN</sequence>
<evidence type="ECO:0000259" key="5">
    <source>
        <dbReference type="PROSITE" id="PS51379"/>
    </source>
</evidence>
<evidence type="ECO:0000256" key="2">
    <source>
        <dbReference type="ARBA" id="ARBA00022723"/>
    </source>
</evidence>
<dbReference type="EMBL" id="LAZR01000566">
    <property type="protein sequence ID" value="KKN64167.1"/>
    <property type="molecule type" value="Genomic_DNA"/>
</dbReference>
<feature type="domain" description="4Fe-4S ferredoxin-type" evidence="5">
    <location>
        <begin position="53"/>
        <end position="82"/>
    </location>
</feature>
<keyword evidence="4" id="KW-0411">Iron-sulfur</keyword>
<dbReference type="PANTHER" id="PTHR24960:SF79">
    <property type="entry name" value="PHOTOSYSTEM I IRON-SULFUR CENTER"/>
    <property type="match status" value="1"/>
</dbReference>
<proteinExistence type="predicted"/>